<organism evidence="1 2">
    <name type="scientific">Mesorhizobium delmotii</name>
    <dbReference type="NCBI Taxonomy" id="1631247"/>
    <lineage>
        <taxon>Bacteria</taxon>
        <taxon>Pseudomonadati</taxon>
        <taxon>Pseudomonadota</taxon>
        <taxon>Alphaproteobacteria</taxon>
        <taxon>Hyphomicrobiales</taxon>
        <taxon>Phyllobacteriaceae</taxon>
        <taxon>Mesorhizobium</taxon>
    </lineage>
</organism>
<protein>
    <submittedName>
        <fullName evidence="1">Uncharacterized protein</fullName>
    </submittedName>
</protein>
<gene>
    <name evidence="1" type="ORF">BQ8482_130057</name>
</gene>
<accession>A0A2P9AG98</accession>
<keyword evidence="2" id="KW-1185">Reference proteome</keyword>
<proteinExistence type="predicted"/>
<dbReference type="EMBL" id="FUIG01000019">
    <property type="protein sequence ID" value="SJM30158.1"/>
    <property type="molecule type" value="Genomic_DNA"/>
</dbReference>
<evidence type="ECO:0000313" key="1">
    <source>
        <dbReference type="EMBL" id="SJM30158.1"/>
    </source>
</evidence>
<dbReference type="AlphaFoldDB" id="A0A2P9AG98"/>
<name>A0A2P9AG98_9HYPH</name>
<evidence type="ECO:0000313" key="2">
    <source>
        <dbReference type="Proteomes" id="UP000245698"/>
    </source>
</evidence>
<sequence>MSAHERDAIYSTNSKGTEKAFLKGQAIMRESKEALGNERSIAKCPTQSPGFGTFF</sequence>
<reference evidence="2" key="1">
    <citation type="submission" date="2016-12" db="EMBL/GenBank/DDBJ databases">
        <authorList>
            <person name="Brunel B."/>
        </authorList>
    </citation>
    <scope>NUCLEOTIDE SEQUENCE [LARGE SCALE GENOMIC DNA]</scope>
</reference>
<dbReference type="Proteomes" id="UP000245698">
    <property type="component" value="Unassembled WGS sequence"/>
</dbReference>